<comment type="caution">
    <text evidence="2">The sequence shown here is derived from an EMBL/GenBank/DDBJ whole genome shotgun (WGS) entry which is preliminary data.</text>
</comment>
<evidence type="ECO:0000313" key="3">
    <source>
        <dbReference type="Proteomes" id="UP001165060"/>
    </source>
</evidence>
<organism evidence="2 3">
    <name type="scientific">Tetraparma gracilis</name>
    <dbReference type="NCBI Taxonomy" id="2962635"/>
    <lineage>
        <taxon>Eukaryota</taxon>
        <taxon>Sar</taxon>
        <taxon>Stramenopiles</taxon>
        <taxon>Ochrophyta</taxon>
        <taxon>Bolidophyceae</taxon>
        <taxon>Parmales</taxon>
        <taxon>Triparmaceae</taxon>
        <taxon>Tetraparma</taxon>
    </lineage>
</organism>
<dbReference type="SMART" id="SM00368">
    <property type="entry name" value="LRR_RI"/>
    <property type="match status" value="4"/>
</dbReference>
<dbReference type="Gene3D" id="3.80.10.10">
    <property type="entry name" value="Ribonuclease Inhibitor"/>
    <property type="match status" value="2"/>
</dbReference>
<dbReference type="SUPFAM" id="SSF52058">
    <property type="entry name" value="L domain-like"/>
    <property type="match status" value="1"/>
</dbReference>
<evidence type="ECO:0008006" key="4">
    <source>
        <dbReference type="Google" id="ProtNLM"/>
    </source>
</evidence>
<feature type="region of interest" description="Disordered" evidence="1">
    <location>
        <begin position="284"/>
        <end position="307"/>
    </location>
</feature>
<dbReference type="Proteomes" id="UP001165060">
    <property type="component" value="Unassembled WGS sequence"/>
</dbReference>
<gene>
    <name evidence="2" type="ORF">TeGR_g1001</name>
</gene>
<sequence length="834" mass="87220">MSAPYKFSDPSDRLTASHLDNSAPPLLDSIRSLLGKQSKLLYYERAASVKERQKLTDENRELRESLAKVSGGGGGGDDLDASDLRRLPVSALVDLNLSNGNLRSRNDFRTLLKQLADITSVRSLNLSNNGLTDGIAAELEQLVVLDRKVPAPPLGEKGSVLPDPIVGFLGLDLSFNDLGPHAIEKVFKFGVLSNRLRWLSVEGNVDVATAPGIGSVIAEWVKAASTPGGGGKKGKGRSTKKKGDASGAAASAIAKRETGKLHSLRVTLFDYRLEIDDQNSLVAAGKKKKKGSAGGGAARRKKGAVVDTGDPMNARGFVQALFGVAVAGAKGRKSSAPKPARGAKKGKGGSSAASMSSLGAIFDLILLESDVTRFRESIPPTFKPEDLDKPLPFGGEMHDTLLTHAVRHRKAGHVAALLAAGATPTAPNGGSAKSTPFSLAKISGDQEVLALVAGAVKAQARPNAAAEASVTLGLATVRKPPPPVRSLGLVHARLHGDTVNVIAANLAGLVALDITGGFVGAEGARVIADELVTNKATLTELNISGNSIGCAGARLMAEMLVFNDTLTHLDLSSNDIGDEGARAIGRGLKANDILACICVGDNPVSEDGVRKLLKIARECENLHSLKGSDQLLAPVKLRTMVEHNAEFRAGSGVSNNASKNRGGAGGSSDSEDEDEEEATELREMTRLGSNLIAARVEGGGEWDCLKVGHVAFNASAKVFARVKLGRTFQGGVKKPVSGYTLCVARKRFGLGWQVAEEDVRQKEGEHLGVYTDYEWVIDGSFAGDEIALWLRVDPLGRGEVGGMCKDWSVELVGGVGGGRVGGMRDGGGGTVAWN</sequence>
<feature type="region of interest" description="Disordered" evidence="1">
    <location>
        <begin position="53"/>
        <end position="80"/>
    </location>
</feature>
<feature type="region of interest" description="Disordered" evidence="1">
    <location>
        <begin position="226"/>
        <end position="248"/>
    </location>
</feature>
<proteinExistence type="predicted"/>
<dbReference type="InterPro" id="IPR001611">
    <property type="entry name" value="Leu-rich_rpt"/>
</dbReference>
<name>A0ABQ6ND90_9STRA</name>
<feature type="region of interest" description="Disordered" evidence="1">
    <location>
        <begin position="331"/>
        <end position="354"/>
    </location>
</feature>
<keyword evidence="3" id="KW-1185">Reference proteome</keyword>
<feature type="compositionally biased region" description="Basic and acidic residues" evidence="1">
    <location>
        <begin position="53"/>
        <end position="66"/>
    </location>
</feature>
<reference evidence="2 3" key="1">
    <citation type="journal article" date="2023" name="Commun. Biol.">
        <title>Genome analysis of Parmales, the sister group of diatoms, reveals the evolutionary specialization of diatoms from phago-mixotrophs to photoautotrophs.</title>
        <authorList>
            <person name="Ban H."/>
            <person name="Sato S."/>
            <person name="Yoshikawa S."/>
            <person name="Yamada K."/>
            <person name="Nakamura Y."/>
            <person name="Ichinomiya M."/>
            <person name="Sato N."/>
            <person name="Blanc-Mathieu R."/>
            <person name="Endo H."/>
            <person name="Kuwata A."/>
            <person name="Ogata H."/>
        </authorList>
    </citation>
    <scope>NUCLEOTIDE SEQUENCE [LARGE SCALE GENOMIC DNA]</scope>
</reference>
<protein>
    <recommendedName>
        <fullName evidence="4">RNI-like protein</fullName>
    </recommendedName>
</protein>
<dbReference type="InterPro" id="IPR032675">
    <property type="entry name" value="LRR_dom_sf"/>
</dbReference>
<feature type="compositionally biased region" description="Acidic residues" evidence="1">
    <location>
        <begin position="669"/>
        <end position="678"/>
    </location>
</feature>
<dbReference type="PANTHER" id="PTHR24114">
    <property type="entry name" value="LEUCINE RICH REPEAT FAMILY PROTEIN"/>
    <property type="match status" value="1"/>
</dbReference>
<dbReference type="InterPro" id="IPR052394">
    <property type="entry name" value="LRR-containing"/>
</dbReference>
<evidence type="ECO:0000313" key="2">
    <source>
        <dbReference type="EMBL" id="GMI55566.1"/>
    </source>
</evidence>
<dbReference type="EMBL" id="BRYB01006710">
    <property type="protein sequence ID" value="GMI55566.1"/>
    <property type="molecule type" value="Genomic_DNA"/>
</dbReference>
<accession>A0ABQ6ND90</accession>
<dbReference type="SUPFAM" id="SSF52047">
    <property type="entry name" value="RNI-like"/>
    <property type="match status" value="1"/>
</dbReference>
<feature type="region of interest" description="Disordered" evidence="1">
    <location>
        <begin position="1"/>
        <end position="21"/>
    </location>
</feature>
<feature type="compositionally biased region" description="Basic residues" evidence="1">
    <location>
        <begin position="331"/>
        <end position="347"/>
    </location>
</feature>
<dbReference type="Pfam" id="PF13516">
    <property type="entry name" value="LRR_6"/>
    <property type="match status" value="3"/>
</dbReference>
<evidence type="ECO:0000256" key="1">
    <source>
        <dbReference type="SAM" id="MobiDB-lite"/>
    </source>
</evidence>
<dbReference type="PANTHER" id="PTHR24114:SF2">
    <property type="entry name" value="F-BOX DOMAIN-CONTAINING PROTEIN-RELATED"/>
    <property type="match status" value="1"/>
</dbReference>
<feature type="region of interest" description="Disordered" evidence="1">
    <location>
        <begin position="648"/>
        <end position="681"/>
    </location>
</feature>